<dbReference type="Proteomes" id="UP000298030">
    <property type="component" value="Unassembled WGS sequence"/>
</dbReference>
<dbReference type="AlphaFoldDB" id="A0A4Y7TEB5"/>
<comment type="caution">
    <text evidence="1">The sequence shown here is derived from an EMBL/GenBank/DDBJ whole genome shotgun (WGS) entry which is preliminary data.</text>
</comment>
<protein>
    <recommendedName>
        <fullName evidence="3">F-box domain-containing protein</fullName>
    </recommendedName>
</protein>
<evidence type="ECO:0000313" key="2">
    <source>
        <dbReference type="Proteomes" id="UP000298030"/>
    </source>
</evidence>
<proteinExistence type="predicted"/>
<accession>A0A4Y7TEB5</accession>
<dbReference type="OrthoDB" id="3543113at2759"/>
<keyword evidence="2" id="KW-1185">Reference proteome</keyword>
<organism evidence="1 2">
    <name type="scientific">Coprinellus micaceus</name>
    <name type="common">Glistening ink-cap mushroom</name>
    <name type="synonym">Coprinus micaceus</name>
    <dbReference type="NCBI Taxonomy" id="71717"/>
    <lineage>
        <taxon>Eukaryota</taxon>
        <taxon>Fungi</taxon>
        <taxon>Dikarya</taxon>
        <taxon>Basidiomycota</taxon>
        <taxon>Agaricomycotina</taxon>
        <taxon>Agaricomycetes</taxon>
        <taxon>Agaricomycetidae</taxon>
        <taxon>Agaricales</taxon>
        <taxon>Agaricineae</taxon>
        <taxon>Psathyrellaceae</taxon>
        <taxon>Coprinellus</taxon>
    </lineage>
</organism>
<sequence length="325" mass="36173">MALACQAFLEAGLDRIWQDLRPLEPLICCLPVDVWYDDRGKSLLEKALTRDHLERYLTFYAHRIRSLAPYSVPSKKGHMSSELLQAIQIATDHKHGVLSPCLKQFGRDSPGDPLDGYISLFPEETALYQSSLISVTTHLASRLKKLAIDVGCDANPAALLIESFRWTSLEELPLLRHLSIRDTVDTIDYFNPPESPSPTDFSSLHLLSVRGCWLSDIKKFFQAVPSGNKIEEVIAAITGPARVIECQLALSAVAEHGNHSTLRSIDIRDCVDDTPADYELEMYPGPSNQDQDLSCLSPFVNLQNLVVNLQANIQLSPRQVALIPT</sequence>
<evidence type="ECO:0008006" key="3">
    <source>
        <dbReference type="Google" id="ProtNLM"/>
    </source>
</evidence>
<evidence type="ECO:0000313" key="1">
    <source>
        <dbReference type="EMBL" id="TEB32515.1"/>
    </source>
</evidence>
<reference evidence="1 2" key="1">
    <citation type="journal article" date="2019" name="Nat. Ecol. Evol.">
        <title>Megaphylogeny resolves global patterns of mushroom evolution.</title>
        <authorList>
            <person name="Varga T."/>
            <person name="Krizsan K."/>
            <person name="Foldi C."/>
            <person name="Dima B."/>
            <person name="Sanchez-Garcia M."/>
            <person name="Sanchez-Ramirez S."/>
            <person name="Szollosi G.J."/>
            <person name="Szarkandi J.G."/>
            <person name="Papp V."/>
            <person name="Albert L."/>
            <person name="Andreopoulos W."/>
            <person name="Angelini C."/>
            <person name="Antonin V."/>
            <person name="Barry K.W."/>
            <person name="Bougher N.L."/>
            <person name="Buchanan P."/>
            <person name="Buyck B."/>
            <person name="Bense V."/>
            <person name="Catcheside P."/>
            <person name="Chovatia M."/>
            <person name="Cooper J."/>
            <person name="Damon W."/>
            <person name="Desjardin D."/>
            <person name="Finy P."/>
            <person name="Geml J."/>
            <person name="Haridas S."/>
            <person name="Hughes K."/>
            <person name="Justo A."/>
            <person name="Karasinski D."/>
            <person name="Kautmanova I."/>
            <person name="Kiss B."/>
            <person name="Kocsube S."/>
            <person name="Kotiranta H."/>
            <person name="LaButti K.M."/>
            <person name="Lechner B.E."/>
            <person name="Liimatainen K."/>
            <person name="Lipzen A."/>
            <person name="Lukacs Z."/>
            <person name="Mihaltcheva S."/>
            <person name="Morgado L.N."/>
            <person name="Niskanen T."/>
            <person name="Noordeloos M.E."/>
            <person name="Ohm R.A."/>
            <person name="Ortiz-Santana B."/>
            <person name="Ovrebo C."/>
            <person name="Racz N."/>
            <person name="Riley R."/>
            <person name="Savchenko A."/>
            <person name="Shiryaev A."/>
            <person name="Soop K."/>
            <person name="Spirin V."/>
            <person name="Szebenyi C."/>
            <person name="Tomsovsky M."/>
            <person name="Tulloss R.E."/>
            <person name="Uehling J."/>
            <person name="Grigoriev I.V."/>
            <person name="Vagvolgyi C."/>
            <person name="Papp T."/>
            <person name="Martin F.M."/>
            <person name="Miettinen O."/>
            <person name="Hibbett D.S."/>
            <person name="Nagy L.G."/>
        </authorList>
    </citation>
    <scope>NUCLEOTIDE SEQUENCE [LARGE SCALE GENOMIC DNA]</scope>
    <source>
        <strain evidence="1 2">FP101781</strain>
    </source>
</reference>
<dbReference type="EMBL" id="QPFP01000015">
    <property type="protein sequence ID" value="TEB32515.1"/>
    <property type="molecule type" value="Genomic_DNA"/>
</dbReference>
<gene>
    <name evidence="1" type="ORF">FA13DRAFT_1731727</name>
</gene>
<name>A0A4Y7TEB5_COPMI</name>